<dbReference type="PATRIC" id="fig|1229521.3.peg.1472"/>
<dbReference type="InterPro" id="IPR005538">
    <property type="entry name" value="LrgA/CidA"/>
</dbReference>
<comment type="caution">
    <text evidence="7">The sequence shown here is derived from an EMBL/GenBank/DDBJ whole genome shotgun (WGS) entry which is preliminary data.</text>
</comment>
<feature type="transmembrane region" description="Helical" evidence="6">
    <location>
        <begin position="42"/>
        <end position="64"/>
    </location>
</feature>
<evidence type="ECO:0000256" key="1">
    <source>
        <dbReference type="ARBA" id="ARBA00004651"/>
    </source>
</evidence>
<evidence type="ECO:0000313" key="8">
    <source>
        <dbReference type="Proteomes" id="UP000019464"/>
    </source>
</evidence>
<keyword evidence="5 6" id="KW-0472">Membrane</keyword>
<dbReference type="STRING" id="1229521.D791_01457"/>
<keyword evidence="8" id="KW-1185">Reference proteome</keyword>
<dbReference type="GO" id="GO:0005886">
    <property type="term" value="C:plasma membrane"/>
    <property type="evidence" value="ECO:0007669"/>
    <property type="project" value="UniProtKB-SubCell"/>
</dbReference>
<dbReference type="RefSeq" id="WP_237748542.1">
    <property type="nucleotide sequence ID" value="NZ_AONB01000005.1"/>
</dbReference>
<feature type="transmembrane region" description="Helical" evidence="6">
    <location>
        <begin position="12"/>
        <end position="36"/>
    </location>
</feature>
<protein>
    <recommendedName>
        <fullName evidence="9">Holin-like protein</fullName>
    </recommendedName>
</protein>
<evidence type="ECO:0000256" key="5">
    <source>
        <dbReference type="ARBA" id="ARBA00023136"/>
    </source>
</evidence>
<evidence type="ECO:0000256" key="6">
    <source>
        <dbReference type="SAM" id="Phobius"/>
    </source>
</evidence>
<dbReference type="PANTHER" id="PTHR33931:SF2">
    <property type="entry name" value="HOLIN-LIKE PROTEIN CIDA"/>
    <property type="match status" value="1"/>
</dbReference>
<sequence length="79" mass="8745">MILGRVPDGLRLTATGLISHLSLLFIPAGVGLMVFADQIKQQWWIILVALLVSTFLTLIVAAWVMERFKSKEGQDHGVN</sequence>
<accession>W9UX71</accession>
<reference evidence="8" key="1">
    <citation type="submission" date="2012-11" db="EMBL/GenBank/DDBJ databases">
        <authorList>
            <person name="Singh A."/>
            <person name="Pinnaka A.K."/>
            <person name="Vaidya B."/>
        </authorList>
    </citation>
    <scope>NUCLEOTIDE SEQUENCE [LARGE SCALE GENOMIC DNA]</scope>
    <source>
        <strain evidence="8">AK23</strain>
    </source>
</reference>
<dbReference type="EMBL" id="AONB01000005">
    <property type="protein sequence ID" value="EXJ11684.1"/>
    <property type="molecule type" value="Genomic_DNA"/>
</dbReference>
<evidence type="ECO:0008006" key="9">
    <source>
        <dbReference type="Google" id="ProtNLM"/>
    </source>
</evidence>
<evidence type="ECO:0000256" key="3">
    <source>
        <dbReference type="ARBA" id="ARBA00022692"/>
    </source>
</evidence>
<dbReference type="PANTHER" id="PTHR33931">
    <property type="entry name" value="HOLIN-LIKE PROTEIN CIDA-RELATED"/>
    <property type="match status" value="1"/>
</dbReference>
<keyword evidence="4 6" id="KW-1133">Transmembrane helix</keyword>
<dbReference type="AlphaFoldDB" id="W9UX71"/>
<organism evidence="7 8">
    <name type="scientific">Nitrincola nitratireducens</name>
    <dbReference type="NCBI Taxonomy" id="1229521"/>
    <lineage>
        <taxon>Bacteria</taxon>
        <taxon>Pseudomonadati</taxon>
        <taxon>Pseudomonadota</taxon>
        <taxon>Gammaproteobacteria</taxon>
        <taxon>Oceanospirillales</taxon>
        <taxon>Oceanospirillaceae</taxon>
        <taxon>Nitrincola</taxon>
    </lineage>
</organism>
<evidence type="ECO:0000256" key="4">
    <source>
        <dbReference type="ARBA" id="ARBA00022989"/>
    </source>
</evidence>
<name>W9UX71_9GAMM</name>
<keyword evidence="2" id="KW-1003">Cell membrane</keyword>
<evidence type="ECO:0000256" key="2">
    <source>
        <dbReference type="ARBA" id="ARBA00022475"/>
    </source>
</evidence>
<comment type="subcellular location">
    <subcellularLocation>
        <location evidence="1">Cell membrane</location>
        <topology evidence="1">Multi-pass membrane protein</topology>
    </subcellularLocation>
</comment>
<keyword evidence="3 6" id="KW-0812">Transmembrane</keyword>
<evidence type="ECO:0000313" key="7">
    <source>
        <dbReference type="EMBL" id="EXJ11684.1"/>
    </source>
</evidence>
<dbReference type="Proteomes" id="UP000019464">
    <property type="component" value="Unassembled WGS sequence"/>
</dbReference>
<proteinExistence type="predicted"/>
<reference evidence="7 8" key="2">
    <citation type="journal article" date="2015" name="Syst. Appl. Microbiol.">
        <title>Nitrincola nitratireducens sp. nov. isolated from a haloalkaline crater lake.</title>
        <authorList>
            <person name="Singh A."/>
            <person name="Vaidya B."/>
            <person name="Tanuku N.R."/>
            <person name="Pinnaka A.K."/>
        </authorList>
    </citation>
    <scope>NUCLEOTIDE SEQUENCE [LARGE SCALE GENOMIC DNA]</scope>
    <source>
        <strain evidence="7 8">AK23</strain>
    </source>
</reference>
<gene>
    <name evidence="7" type="ORF">D791_01457</name>
</gene>
<dbReference type="Pfam" id="PF03788">
    <property type="entry name" value="LrgA"/>
    <property type="match status" value="1"/>
</dbReference>